<protein>
    <submittedName>
        <fullName evidence="3">Uncharacterized protein</fullName>
    </submittedName>
</protein>
<feature type="compositionally biased region" description="Polar residues" evidence="1">
    <location>
        <begin position="51"/>
        <end position="61"/>
    </location>
</feature>
<accession>A0A0K1PLR0</accession>
<organism evidence="3 4">
    <name type="scientific">Labilithrix luteola</name>
    <dbReference type="NCBI Taxonomy" id="1391654"/>
    <lineage>
        <taxon>Bacteria</taxon>
        <taxon>Pseudomonadati</taxon>
        <taxon>Myxococcota</taxon>
        <taxon>Polyangia</taxon>
        <taxon>Polyangiales</taxon>
        <taxon>Labilitrichaceae</taxon>
        <taxon>Labilithrix</taxon>
    </lineage>
</organism>
<dbReference type="Proteomes" id="UP000064967">
    <property type="component" value="Chromosome"/>
</dbReference>
<evidence type="ECO:0000313" key="4">
    <source>
        <dbReference type="Proteomes" id="UP000064967"/>
    </source>
</evidence>
<sequence length="156" mass="16863">MVEAAVVIPVMLIFLGLIVFTSRSYAKKLDKQTGTRASVLYYASHNCEGNTPDSISRTTDSADPGADSTAADNTAQKLRPTERSGLERSWNMAKARPQDTVVNGSAVNDRKTVFFSRTIHAESEVVCNEKRHDEPWTGVIDMIAGIARGGGGGFID</sequence>
<proteinExistence type="predicted"/>
<keyword evidence="2" id="KW-0812">Transmembrane</keyword>
<keyword evidence="4" id="KW-1185">Reference proteome</keyword>
<dbReference type="KEGG" id="llu:AKJ09_01121"/>
<gene>
    <name evidence="3" type="ORF">AKJ09_01121</name>
</gene>
<evidence type="ECO:0000256" key="2">
    <source>
        <dbReference type="SAM" id="Phobius"/>
    </source>
</evidence>
<evidence type="ECO:0000313" key="3">
    <source>
        <dbReference type="EMBL" id="AKU94457.1"/>
    </source>
</evidence>
<keyword evidence="2" id="KW-0472">Membrane</keyword>
<keyword evidence="2" id="KW-1133">Transmembrane helix</keyword>
<reference evidence="3 4" key="1">
    <citation type="submission" date="2015-08" db="EMBL/GenBank/DDBJ databases">
        <authorList>
            <person name="Babu N.S."/>
            <person name="Beckwith C.J."/>
            <person name="Beseler K.G."/>
            <person name="Brison A."/>
            <person name="Carone J.V."/>
            <person name="Caskin T.P."/>
            <person name="Diamond M."/>
            <person name="Durham M.E."/>
            <person name="Foxe J.M."/>
            <person name="Go M."/>
            <person name="Henderson B.A."/>
            <person name="Jones I.B."/>
            <person name="McGettigan J.A."/>
            <person name="Micheletti S.J."/>
            <person name="Nasrallah M.E."/>
            <person name="Ortiz D."/>
            <person name="Piller C.R."/>
            <person name="Privatt S.R."/>
            <person name="Schneider S.L."/>
            <person name="Sharp S."/>
            <person name="Smith T.C."/>
            <person name="Stanton J.D."/>
            <person name="Ullery H.E."/>
            <person name="Wilson R.J."/>
            <person name="Serrano M.G."/>
            <person name="Buck G."/>
            <person name="Lee V."/>
            <person name="Wang Y."/>
            <person name="Carvalho R."/>
            <person name="Voegtly L."/>
            <person name="Shi R."/>
            <person name="Duckworth R."/>
            <person name="Johnson A."/>
            <person name="Loviza R."/>
            <person name="Walstead R."/>
            <person name="Shah Z."/>
            <person name="Kiflezghi M."/>
            <person name="Wade K."/>
            <person name="Ball S.L."/>
            <person name="Bradley K.W."/>
            <person name="Asai D.J."/>
            <person name="Bowman C.A."/>
            <person name="Russell D.A."/>
            <person name="Pope W.H."/>
            <person name="Jacobs-Sera D."/>
            <person name="Hendrix R.W."/>
            <person name="Hatfull G.F."/>
        </authorList>
    </citation>
    <scope>NUCLEOTIDE SEQUENCE [LARGE SCALE GENOMIC DNA]</scope>
    <source>
        <strain evidence="3 4">DSM 27648</strain>
    </source>
</reference>
<dbReference type="AlphaFoldDB" id="A0A0K1PLR0"/>
<dbReference type="RefSeq" id="WP_169927267.1">
    <property type="nucleotide sequence ID" value="NZ_CP012333.1"/>
</dbReference>
<dbReference type="STRING" id="1391654.AKJ09_01121"/>
<feature type="region of interest" description="Disordered" evidence="1">
    <location>
        <begin position="51"/>
        <end position="87"/>
    </location>
</feature>
<feature type="transmembrane region" description="Helical" evidence="2">
    <location>
        <begin position="6"/>
        <end position="26"/>
    </location>
</feature>
<name>A0A0K1PLR0_9BACT</name>
<evidence type="ECO:0000256" key="1">
    <source>
        <dbReference type="SAM" id="MobiDB-lite"/>
    </source>
</evidence>
<dbReference type="EMBL" id="CP012333">
    <property type="protein sequence ID" value="AKU94457.1"/>
    <property type="molecule type" value="Genomic_DNA"/>
</dbReference>